<keyword evidence="5" id="KW-1185">Reference proteome</keyword>
<dbReference type="InterPro" id="IPR009057">
    <property type="entry name" value="Homeodomain-like_sf"/>
</dbReference>
<evidence type="ECO:0000259" key="3">
    <source>
        <dbReference type="PROSITE" id="PS50977"/>
    </source>
</evidence>
<dbReference type="OrthoDB" id="9790413at2"/>
<dbReference type="InterPro" id="IPR001647">
    <property type="entry name" value="HTH_TetR"/>
</dbReference>
<keyword evidence="1 2" id="KW-0238">DNA-binding</keyword>
<organism evidence="4 5">
    <name type="scientific">Nocardioides caeni</name>
    <dbReference type="NCBI Taxonomy" id="574700"/>
    <lineage>
        <taxon>Bacteria</taxon>
        <taxon>Bacillati</taxon>
        <taxon>Actinomycetota</taxon>
        <taxon>Actinomycetes</taxon>
        <taxon>Propionibacteriales</taxon>
        <taxon>Nocardioidaceae</taxon>
        <taxon>Nocardioides</taxon>
    </lineage>
</organism>
<feature type="domain" description="HTH tetR-type" evidence="3">
    <location>
        <begin position="18"/>
        <end position="77"/>
    </location>
</feature>
<dbReference type="EMBL" id="STGW01000024">
    <property type="protein sequence ID" value="THV08845.1"/>
    <property type="molecule type" value="Genomic_DNA"/>
</dbReference>
<dbReference type="SUPFAM" id="SSF46689">
    <property type="entry name" value="Homeodomain-like"/>
    <property type="match status" value="1"/>
</dbReference>
<gene>
    <name evidence="4" type="ORF">E9934_18905</name>
</gene>
<feature type="DNA-binding region" description="H-T-H motif" evidence="2">
    <location>
        <begin position="40"/>
        <end position="59"/>
    </location>
</feature>
<comment type="caution">
    <text evidence="4">The sequence shown here is derived from an EMBL/GenBank/DDBJ whole genome shotgun (WGS) entry which is preliminary data.</text>
</comment>
<evidence type="ECO:0000313" key="4">
    <source>
        <dbReference type="EMBL" id="THV08845.1"/>
    </source>
</evidence>
<accession>A0A4S8MZR9</accession>
<sequence>MAVQSGVYRGLSAAERVTERRARLLDAALEVWADAEQRTTMTAICNAAGLTERYFYESFKGLDDALRAVMDQIAAEIEEVTDAAADAAGPDPVAQATAVLTSFVELLRDDPRKGRVAIIEAGAMPELRGRRTEILRDFAHRSAVEARDRMGLPHRSEHEEEMAGLLFIGGMAELVTAWLDGAMQATPEQLIDAASRSFLALYA</sequence>
<reference evidence="4 5" key="1">
    <citation type="journal article" date="2009" name="Int. J. Syst. Evol. Microbiol.">
        <title>Nocardioides caeni sp. nov., isolated from wastewater.</title>
        <authorList>
            <person name="Yoon J.H."/>
            <person name="Kang S.J."/>
            <person name="Park S."/>
            <person name="Kim W."/>
            <person name="Oh T.K."/>
        </authorList>
    </citation>
    <scope>NUCLEOTIDE SEQUENCE [LARGE SCALE GENOMIC DNA]</scope>
    <source>
        <strain evidence="4 5">DSM 23134</strain>
    </source>
</reference>
<proteinExistence type="predicted"/>
<dbReference type="PROSITE" id="PS50977">
    <property type="entry name" value="HTH_TETR_2"/>
    <property type="match status" value="1"/>
</dbReference>
<dbReference type="Proteomes" id="UP000307087">
    <property type="component" value="Unassembled WGS sequence"/>
</dbReference>
<evidence type="ECO:0000313" key="5">
    <source>
        <dbReference type="Proteomes" id="UP000307087"/>
    </source>
</evidence>
<protein>
    <submittedName>
        <fullName evidence="4">TetR/AcrR family transcriptional regulator</fullName>
    </submittedName>
</protein>
<dbReference type="AlphaFoldDB" id="A0A4S8MZR9"/>
<name>A0A4S8MZR9_9ACTN</name>
<evidence type="ECO:0000256" key="2">
    <source>
        <dbReference type="PROSITE-ProRule" id="PRU00335"/>
    </source>
</evidence>
<evidence type="ECO:0000256" key="1">
    <source>
        <dbReference type="ARBA" id="ARBA00023125"/>
    </source>
</evidence>
<dbReference type="GO" id="GO:0003677">
    <property type="term" value="F:DNA binding"/>
    <property type="evidence" value="ECO:0007669"/>
    <property type="project" value="UniProtKB-UniRule"/>
</dbReference>
<dbReference type="RefSeq" id="WP_136564459.1">
    <property type="nucleotide sequence ID" value="NZ_BAABLS010000004.1"/>
</dbReference>
<dbReference type="Gene3D" id="1.10.357.10">
    <property type="entry name" value="Tetracycline Repressor, domain 2"/>
    <property type="match status" value="1"/>
</dbReference>